<reference evidence="3 4" key="1">
    <citation type="submission" date="2018-03" db="EMBL/GenBank/DDBJ databases">
        <title>Genomic Encyclopedia of Archaeal and Bacterial Type Strains, Phase II (KMG-II): from individual species to whole genera.</title>
        <authorList>
            <person name="Goeker M."/>
        </authorList>
    </citation>
    <scope>NUCLEOTIDE SEQUENCE [LARGE SCALE GENOMIC DNA]</scope>
    <source>
        <strain evidence="3 4">DSM 27267</strain>
    </source>
</reference>
<sequence>MMKGRIVALLMTLALLGASVYAAENPSKQDKKQKQKQQTEKLVNSKHFQFIARQAMPLGGRTMDLTTNPNFVRFYPDSIQADMPFFGRAYNVPYGGSGGIKFDGKPKKFTITPQKKGKGYLVEATVNDISDSYSMTLSVSNNGYGTLTINSNNRNSISYYGHISALENKESE</sequence>
<dbReference type="InterPro" id="IPR025347">
    <property type="entry name" value="DUF4251"/>
</dbReference>
<dbReference type="OrthoDB" id="1097715at2"/>
<dbReference type="Proteomes" id="UP000240621">
    <property type="component" value="Unassembled WGS sequence"/>
</dbReference>
<dbReference type="Gene3D" id="2.40.128.410">
    <property type="match status" value="1"/>
</dbReference>
<dbReference type="Pfam" id="PF14059">
    <property type="entry name" value="DUF4251"/>
    <property type="match status" value="1"/>
</dbReference>
<evidence type="ECO:0000256" key="1">
    <source>
        <dbReference type="SAM" id="SignalP"/>
    </source>
</evidence>
<dbReference type="EMBL" id="BLAU01000001">
    <property type="protein sequence ID" value="GET23521.1"/>
    <property type="molecule type" value="Genomic_DNA"/>
</dbReference>
<dbReference type="RefSeq" id="WP_106541796.1">
    <property type="nucleotide sequence ID" value="NZ_BLAU01000001.1"/>
</dbReference>
<comment type="caution">
    <text evidence="3">The sequence shown here is derived from an EMBL/GenBank/DDBJ whole genome shotgun (WGS) entry which is preliminary data.</text>
</comment>
<evidence type="ECO:0000313" key="3">
    <source>
        <dbReference type="EMBL" id="PSK83979.1"/>
    </source>
</evidence>
<organism evidence="3 4">
    <name type="scientific">Prolixibacter denitrificans</name>
    <dbReference type="NCBI Taxonomy" id="1541063"/>
    <lineage>
        <taxon>Bacteria</taxon>
        <taxon>Pseudomonadati</taxon>
        <taxon>Bacteroidota</taxon>
        <taxon>Bacteroidia</taxon>
        <taxon>Marinilabiliales</taxon>
        <taxon>Prolixibacteraceae</taxon>
        <taxon>Prolixibacter</taxon>
    </lineage>
</organism>
<feature type="chain" id="PRO_5015116824" evidence="1">
    <location>
        <begin position="23"/>
        <end position="172"/>
    </location>
</feature>
<name>A0A2P8CGD1_9BACT</name>
<accession>A0A2P8CGD1</accession>
<proteinExistence type="predicted"/>
<feature type="signal peptide" evidence="1">
    <location>
        <begin position="1"/>
        <end position="22"/>
    </location>
</feature>
<keyword evidence="5" id="KW-1185">Reference proteome</keyword>
<evidence type="ECO:0000313" key="5">
    <source>
        <dbReference type="Proteomes" id="UP000396862"/>
    </source>
</evidence>
<keyword evidence="1" id="KW-0732">Signal</keyword>
<protein>
    <submittedName>
        <fullName evidence="3">Uncharacterized protein DUF4251</fullName>
    </submittedName>
</protein>
<reference evidence="2 5" key="2">
    <citation type="submission" date="2019-10" db="EMBL/GenBank/DDBJ databases">
        <title>Prolixibacter strains distinguished by the presence of nitrate reductase genes were adept at nitrate-dependent anaerobic corrosion of metallic iron and carbon steel.</title>
        <authorList>
            <person name="Iino T."/>
            <person name="Shono N."/>
            <person name="Ito K."/>
            <person name="Nakamura R."/>
            <person name="Sueoka K."/>
            <person name="Harayama S."/>
            <person name="Ohkuma M."/>
        </authorList>
    </citation>
    <scope>NUCLEOTIDE SEQUENCE [LARGE SCALE GENOMIC DNA]</scope>
    <source>
        <strain evidence="2 5">MIC1-1</strain>
    </source>
</reference>
<evidence type="ECO:0000313" key="4">
    <source>
        <dbReference type="Proteomes" id="UP000240621"/>
    </source>
</evidence>
<evidence type="ECO:0000313" key="2">
    <source>
        <dbReference type="EMBL" id="GET23521.1"/>
    </source>
</evidence>
<gene>
    <name evidence="3" type="ORF">CLV93_103405</name>
    <name evidence="2" type="ORF">JCM18694_37670</name>
</gene>
<dbReference type="AlphaFoldDB" id="A0A2P8CGD1"/>
<dbReference type="EMBL" id="PYGC01000003">
    <property type="protein sequence ID" value="PSK83979.1"/>
    <property type="molecule type" value="Genomic_DNA"/>
</dbReference>
<dbReference type="Proteomes" id="UP000396862">
    <property type="component" value="Unassembled WGS sequence"/>
</dbReference>